<evidence type="ECO:0000313" key="2">
    <source>
        <dbReference type="EMBL" id="RDX64176.1"/>
    </source>
</evidence>
<dbReference type="AlphaFoldDB" id="A0A371EDR8"/>
<proteinExistence type="predicted"/>
<protein>
    <submittedName>
        <fullName evidence="2">Uncharacterized protein</fullName>
    </submittedName>
</protein>
<sequence>MDRTYMIVGVDDSPRVSSFGILRKDQIGPCEQLDVLSSFNPLCEMQQKEKESMDQPHCFHPVGTTRHRQKDRYFSEEVEELGQ</sequence>
<organism evidence="2 3">
    <name type="scientific">Mucuna pruriens</name>
    <name type="common">Velvet bean</name>
    <name type="synonym">Dolichos pruriens</name>
    <dbReference type="NCBI Taxonomy" id="157652"/>
    <lineage>
        <taxon>Eukaryota</taxon>
        <taxon>Viridiplantae</taxon>
        <taxon>Streptophyta</taxon>
        <taxon>Embryophyta</taxon>
        <taxon>Tracheophyta</taxon>
        <taxon>Spermatophyta</taxon>
        <taxon>Magnoliopsida</taxon>
        <taxon>eudicotyledons</taxon>
        <taxon>Gunneridae</taxon>
        <taxon>Pentapetalae</taxon>
        <taxon>rosids</taxon>
        <taxon>fabids</taxon>
        <taxon>Fabales</taxon>
        <taxon>Fabaceae</taxon>
        <taxon>Papilionoideae</taxon>
        <taxon>50 kb inversion clade</taxon>
        <taxon>NPAAA clade</taxon>
        <taxon>indigoferoid/millettioid clade</taxon>
        <taxon>Phaseoleae</taxon>
        <taxon>Mucuna</taxon>
    </lineage>
</organism>
<evidence type="ECO:0000313" key="3">
    <source>
        <dbReference type="Proteomes" id="UP000257109"/>
    </source>
</evidence>
<comment type="caution">
    <text evidence="2">The sequence shown here is derived from an EMBL/GenBank/DDBJ whole genome shotgun (WGS) entry which is preliminary data.</text>
</comment>
<keyword evidence="3" id="KW-1185">Reference proteome</keyword>
<gene>
    <name evidence="2" type="ORF">CR513_57297</name>
</gene>
<name>A0A371EDR8_MUCPR</name>
<evidence type="ECO:0000256" key="1">
    <source>
        <dbReference type="SAM" id="MobiDB-lite"/>
    </source>
</evidence>
<dbReference type="OrthoDB" id="1414310at2759"/>
<accession>A0A371EDR8</accession>
<dbReference type="EMBL" id="QJKJ01014510">
    <property type="protein sequence ID" value="RDX64176.1"/>
    <property type="molecule type" value="Genomic_DNA"/>
</dbReference>
<feature type="region of interest" description="Disordered" evidence="1">
    <location>
        <begin position="50"/>
        <end position="83"/>
    </location>
</feature>
<dbReference type="Proteomes" id="UP000257109">
    <property type="component" value="Unassembled WGS sequence"/>
</dbReference>
<reference evidence="2" key="1">
    <citation type="submission" date="2018-05" db="EMBL/GenBank/DDBJ databases">
        <title>Draft genome of Mucuna pruriens seed.</title>
        <authorList>
            <person name="Nnadi N.E."/>
            <person name="Vos R."/>
            <person name="Hasami M.H."/>
            <person name="Devisetty U.K."/>
            <person name="Aguiy J.C."/>
        </authorList>
    </citation>
    <scope>NUCLEOTIDE SEQUENCE [LARGE SCALE GENOMIC DNA]</scope>
    <source>
        <strain evidence="2">JCA_2017</strain>
    </source>
</reference>
<feature type="non-terminal residue" evidence="2">
    <location>
        <position position="1"/>
    </location>
</feature>
<dbReference type="STRING" id="157652.A0A371EDR8"/>